<sequence>MNNFAIETAQSLFENMLNVPQSELETTVMRFREEVKNLGEPKRFAVTGDLVLRVQELAWELGDRFGLDCMNLDELEFNLLDFESQMTEKEKHVFDWFMFFQYPWPNGTPNCVLSLANCFESKLFFMTPDIILGENKLEDLNHMIVMLKELFEHVSFQDFQKVALPLHRDTECCLHALLDGNFPPCLSPMQDIDEMAGHVSRPHPDPFIDALFRLHYTLKGMYLEGNLNEYRPF</sequence>
<gene>
    <name evidence="1" type="ORF">LKD22_05300</name>
</gene>
<proteinExistence type="predicted"/>
<dbReference type="GeneID" id="98660655"/>
<evidence type="ECO:0000313" key="1">
    <source>
        <dbReference type="EMBL" id="MCC2176542.1"/>
    </source>
</evidence>
<organism evidence="1 2">
    <name type="scientific">Agathobaculum butyriciproducens</name>
    <dbReference type="NCBI Taxonomy" id="1628085"/>
    <lineage>
        <taxon>Bacteria</taxon>
        <taxon>Bacillati</taxon>
        <taxon>Bacillota</taxon>
        <taxon>Clostridia</taxon>
        <taxon>Eubacteriales</taxon>
        <taxon>Butyricicoccaceae</taxon>
        <taxon>Agathobaculum</taxon>
    </lineage>
</organism>
<protein>
    <submittedName>
        <fullName evidence="1">Uncharacterized protein</fullName>
    </submittedName>
</protein>
<comment type="caution">
    <text evidence="1">The sequence shown here is derived from an EMBL/GenBank/DDBJ whole genome shotgun (WGS) entry which is preliminary data.</text>
</comment>
<name>A0AAW4VYI6_9FIRM</name>
<dbReference type="AlphaFoldDB" id="A0AAW4VYI6"/>
<dbReference type="Proteomes" id="UP001298753">
    <property type="component" value="Unassembled WGS sequence"/>
</dbReference>
<dbReference type="RefSeq" id="WP_227600455.1">
    <property type="nucleotide sequence ID" value="NZ_JAJEPX010000011.1"/>
</dbReference>
<reference evidence="1 2" key="1">
    <citation type="submission" date="2021-10" db="EMBL/GenBank/DDBJ databases">
        <title>Anaerobic single-cell dispensing facilitates the cultivation of human gut bacteria.</title>
        <authorList>
            <person name="Afrizal A."/>
        </authorList>
    </citation>
    <scope>NUCLEOTIDE SEQUENCE [LARGE SCALE GENOMIC DNA]</scope>
    <source>
        <strain evidence="1 2">CLA-AA-H270</strain>
    </source>
</reference>
<keyword evidence="2" id="KW-1185">Reference proteome</keyword>
<accession>A0AAW4VYI6</accession>
<dbReference type="EMBL" id="JAJEPX010000011">
    <property type="protein sequence ID" value="MCC2176542.1"/>
    <property type="molecule type" value="Genomic_DNA"/>
</dbReference>
<evidence type="ECO:0000313" key="2">
    <source>
        <dbReference type="Proteomes" id="UP001298753"/>
    </source>
</evidence>